<dbReference type="RefSeq" id="WP_369338821.1">
    <property type="nucleotide sequence ID" value="NZ_JBFYGN010000012.1"/>
</dbReference>
<sequence length="132" mass="13478">MSGLRVTPRHRLERLKATLADINAGPNPARIELFDGLLPSAPDAVTSARLLAVITLQLPAGEIVSNALHLVPAGDGMAVLTGVVGWGRLVNGAGEIVCDGLCTASNGDGPFRLSALQLYAGGAVRLVSAIMG</sequence>
<dbReference type="EMBL" id="JBFYGN010000012">
    <property type="protein sequence ID" value="MEX8193625.1"/>
    <property type="molecule type" value="Genomic_DNA"/>
</dbReference>
<proteinExistence type="predicted"/>
<organism evidence="1 2">
    <name type="scientific">Comamonas guangdongensis</name>
    <dbReference type="NCBI Taxonomy" id="510515"/>
    <lineage>
        <taxon>Bacteria</taxon>
        <taxon>Pseudomonadati</taxon>
        <taxon>Pseudomonadota</taxon>
        <taxon>Betaproteobacteria</taxon>
        <taxon>Burkholderiales</taxon>
        <taxon>Comamonadaceae</taxon>
        <taxon>Comamonas</taxon>
    </lineage>
</organism>
<evidence type="ECO:0000313" key="2">
    <source>
        <dbReference type="Proteomes" id="UP001561046"/>
    </source>
</evidence>
<keyword evidence="2" id="KW-1185">Reference proteome</keyword>
<evidence type="ECO:0000313" key="1">
    <source>
        <dbReference type="EMBL" id="MEX8193625.1"/>
    </source>
</evidence>
<dbReference type="Proteomes" id="UP001561046">
    <property type="component" value="Unassembled WGS sequence"/>
</dbReference>
<accession>A0ABV3ZW99</accession>
<comment type="caution">
    <text evidence="1">The sequence shown here is derived from an EMBL/GenBank/DDBJ whole genome shotgun (WGS) entry which is preliminary data.</text>
</comment>
<name>A0ABV3ZW99_9BURK</name>
<gene>
    <name evidence="1" type="ORF">AB6724_12340</name>
</gene>
<reference evidence="1 2" key="1">
    <citation type="journal article" date="2013" name="Int. J. Syst. Evol. Microbiol.">
        <title>Comamonas guangdongensis sp. nov., isolated from subterranean forest sediment, and emended description of the genus Comamonas.</title>
        <authorList>
            <person name="Zhang J."/>
            <person name="Wang Y."/>
            <person name="Zhou S."/>
            <person name="Wu C."/>
            <person name="He J."/>
            <person name="Li F."/>
        </authorList>
    </citation>
    <scope>NUCLEOTIDE SEQUENCE [LARGE SCALE GENOMIC DNA]</scope>
    <source>
        <strain evidence="1 2">CCTCC AB2011133</strain>
    </source>
</reference>
<protein>
    <submittedName>
        <fullName evidence="1">Uncharacterized protein</fullName>
    </submittedName>
</protein>